<feature type="transmembrane region" description="Helical" evidence="1">
    <location>
        <begin position="17"/>
        <end position="36"/>
    </location>
</feature>
<dbReference type="Pfam" id="PF12730">
    <property type="entry name" value="ABC2_membrane_4"/>
    <property type="match status" value="1"/>
</dbReference>
<protein>
    <submittedName>
        <fullName evidence="2">ABC transporter permease</fullName>
    </submittedName>
</protein>
<proteinExistence type="predicted"/>
<dbReference type="EMBL" id="JBHUEM010000008">
    <property type="protein sequence ID" value="MFD1736509.1"/>
    <property type="molecule type" value="Genomic_DNA"/>
</dbReference>
<keyword evidence="1" id="KW-1133">Transmembrane helix</keyword>
<keyword evidence="1" id="KW-0472">Membrane</keyword>
<sequence>MLQGLLAAELLKIKRKWVWFLIFLGPFGVVALQAVNFGVRYDYLTSQYIDDLWGGLIVNIQSFVPFVLIIGMSIITSIMANVDHEMRSWKHLLALPIHKYSLLLAKFIISLLLLFIASLLLLIGVIILGIILKFDIYALPLVDMIKMALYPYFAALPILALQLWVAVIYSHQGVAITLGTLGAVFSSYAFKLPDWVIWKWPSLLNSWDIPIYNVYLGFSTALVVLLVSIFHFIKKDVEE</sequence>
<evidence type="ECO:0000256" key="1">
    <source>
        <dbReference type="SAM" id="Phobius"/>
    </source>
</evidence>
<evidence type="ECO:0000313" key="2">
    <source>
        <dbReference type="EMBL" id="MFD1736509.1"/>
    </source>
</evidence>
<gene>
    <name evidence="2" type="ORF">ACFSCX_08015</name>
</gene>
<dbReference type="Proteomes" id="UP001597214">
    <property type="component" value="Unassembled WGS sequence"/>
</dbReference>
<feature type="transmembrane region" description="Helical" evidence="1">
    <location>
        <begin position="152"/>
        <end position="169"/>
    </location>
</feature>
<evidence type="ECO:0000313" key="3">
    <source>
        <dbReference type="Proteomes" id="UP001597214"/>
    </source>
</evidence>
<comment type="caution">
    <text evidence="2">The sequence shown here is derived from an EMBL/GenBank/DDBJ whole genome shotgun (WGS) entry which is preliminary data.</text>
</comment>
<name>A0ABW4LP16_9BACI</name>
<feature type="transmembrane region" description="Helical" evidence="1">
    <location>
        <begin position="212"/>
        <end position="233"/>
    </location>
</feature>
<keyword evidence="3" id="KW-1185">Reference proteome</keyword>
<organism evidence="2 3">
    <name type="scientific">Bacillus salitolerans</name>
    <dbReference type="NCBI Taxonomy" id="1437434"/>
    <lineage>
        <taxon>Bacteria</taxon>
        <taxon>Bacillati</taxon>
        <taxon>Bacillota</taxon>
        <taxon>Bacilli</taxon>
        <taxon>Bacillales</taxon>
        <taxon>Bacillaceae</taxon>
        <taxon>Bacillus</taxon>
    </lineage>
</organism>
<reference evidence="3" key="1">
    <citation type="journal article" date="2019" name="Int. J. Syst. Evol. Microbiol.">
        <title>The Global Catalogue of Microorganisms (GCM) 10K type strain sequencing project: providing services to taxonomists for standard genome sequencing and annotation.</title>
        <authorList>
            <consortium name="The Broad Institute Genomics Platform"/>
            <consortium name="The Broad Institute Genome Sequencing Center for Infectious Disease"/>
            <person name="Wu L."/>
            <person name="Ma J."/>
        </authorList>
    </citation>
    <scope>NUCLEOTIDE SEQUENCE [LARGE SCALE GENOMIC DNA]</scope>
    <source>
        <strain evidence="3">CCUG 49339</strain>
    </source>
</reference>
<feature type="transmembrane region" description="Helical" evidence="1">
    <location>
        <begin position="56"/>
        <end position="82"/>
    </location>
</feature>
<keyword evidence="1" id="KW-0812">Transmembrane</keyword>
<dbReference type="RefSeq" id="WP_377927666.1">
    <property type="nucleotide sequence ID" value="NZ_JBHUEM010000008.1"/>
</dbReference>
<feature type="transmembrane region" description="Helical" evidence="1">
    <location>
        <begin position="103"/>
        <end position="132"/>
    </location>
</feature>
<accession>A0ABW4LP16</accession>
<feature type="transmembrane region" description="Helical" evidence="1">
    <location>
        <begin position="174"/>
        <end position="192"/>
    </location>
</feature>
<dbReference type="CDD" id="cd21809">
    <property type="entry name" value="ABC-2_lan_permease-like"/>
    <property type="match status" value="1"/>
</dbReference>